<dbReference type="Gene3D" id="2.30.29.30">
    <property type="entry name" value="Pleckstrin-homology domain (PH domain)/Phosphotyrosine-binding domain (PTB)"/>
    <property type="match status" value="1"/>
</dbReference>
<dbReference type="GO" id="GO:0006915">
    <property type="term" value="P:apoptotic process"/>
    <property type="evidence" value="ECO:0007669"/>
    <property type="project" value="InterPro"/>
</dbReference>
<feature type="domain" description="GRAM" evidence="1">
    <location>
        <begin position="6"/>
        <end position="74"/>
    </location>
</feature>
<dbReference type="OrthoDB" id="1708389at2759"/>
<dbReference type="InterPro" id="IPR011993">
    <property type="entry name" value="PH-like_dom_sf"/>
</dbReference>
<dbReference type="GO" id="GO:0034164">
    <property type="term" value="P:negative regulation of toll-like receptor 9 signaling pathway"/>
    <property type="evidence" value="ECO:0007669"/>
    <property type="project" value="TreeGrafter"/>
</dbReference>
<dbReference type="EMBL" id="KK116127">
    <property type="protein sequence ID" value="KFM66917.1"/>
    <property type="molecule type" value="Genomic_DNA"/>
</dbReference>
<protein>
    <submittedName>
        <fullName evidence="2">GRAM domain-containing protein 4</fullName>
    </submittedName>
</protein>
<feature type="non-terminal residue" evidence="2">
    <location>
        <position position="1"/>
    </location>
</feature>
<dbReference type="InterPro" id="IPR004182">
    <property type="entry name" value="GRAM"/>
</dbReference>
<evidence type="ECO:0000259" key="1">
    <source>
        <dbReference type="Pfam" id="PF02893"/>
    </source>
</evidence>
<dbReference type="AlphaFoldDB" id="A0A087TP78"/>
<keyword evidence="3" id="KW-1185">Reference proteome</keyword>
<evidence type="ECO:0000313" key="2">
    <source>
        <dbReference type="EMBL" id="KFM66917.1"/>
    </source>
</evidence>
<evidence type="ECO:0000313" key="3">
    <source>
        <dbReference type="Proteomes" id="UP000054359"/>
    </source>
</evidence>
<dbReference type="InterPro" id="IPR037847">
    <property type="entry name" value="GRAMDC4"/>
</dbReference>
<gene>
    <name evidence="2" type="ORF">X975_03551</name>
</gene>
<reference evidence="2 3" key="1">
    <citation type="submission" date="2013-11" db="EMBL/GenBank/DDBJ databases">
        <title>Genome sequencing of Stegodyphus mimosarum.</title>
        <authorList>
            <person name="Bechsgaard J."/>
        </authorList>
    </citation>
    <scope>NUCLEOTIDE SEQUENCE [LARGE SCALE GENOMIC DNA]</scope>
</reference>
<dbReference type="STRING" id="407821.A0A087TP78"/>
<feature type="non-terminal residue" evidence="2">
    <location>
        <position position="86"/>
    </location>
</feature>
<proteinExistence type="predicted"/>
<sequence>WHSGRRCTLINKDKSLTAAFKNGRLYLTNSFLCFERSKSITPKNLVLALRNINKVEKAKPYPWIPGGGMAIEVTMIAPEKTYIFGA</sequence>
<dbReference type="PANTHER" id="PTHR37402">
    <property type="entry name" value="GRAM DOMAIN-CONTAINING PROTEIN 4"/>
    <property type="match status" value="1"/>
</dbReference>
<dbReference type="Pfam" id="PF02893">
    <property type="entry name" value="GRAM"/>
    <property type="match status" value="1"/>
</dbReference>
<accession>A0A087TP78</accession>
<dbReference type="PANTHER" id="PTHR37402:SF1">
    <property type="entry name" value="GRAM DOMAIN-CONTAINING PROTEIN 4"/>
    <property type="match status" value="1"/>
</dbReference>
<dbReference type="Proteomes" id="UP000054359">
    <property type="component" value="Unassembled WGS sequence"/>
</dbReference>
<name>A0A087TP78_STEMI</name>
<organism evidence="2 3">
    <name type="scientific">Stegodyphus mimosarum</name>
    <name type="common">African social velvet spider</name>
    <dbReference type="NCBI Taxonomy" id="407821"/>
    <lineage>
        <taxon>Eukaryota</taxon>
        <taxon>Metazoa</taxon>
        <taxon>Ecdysozoa</taxon>
        <taxon>Arthropoda</taxon>
        <taxon>Chelicerata</taxon>
        <taxon>Arachnida</taxon>
        <taxon>Araneae</taxon>
        <taxon>Araneomorphae</taxon>
        <taxon>Entelegynae</taxon>
        <taxon>Eresoidea</taxon>
        <taxon>Eresidae</taxon>
        <taxon>Stegodyphus</taxon>
    </lineage>
</organism>